<dbReference type="RefSeq" id="WP_157802766.1">
    <property type="nucleotide sequence ID" value="NZ_PGFB01000001.1"/>
</dbReference>
<dbReference type="Proteomes" id="UP000230161">
    <property type="component" value="Unassembled WGS sequence"/>
</dbReference>
<dbReference type="PANTHER" id="PTHR42796">
    <property type="entry name" value="FUMARYLACETOACETATE HYDROLASE DOMAIN-CONTAINING PROTEIN 2A-RELATED"/>
    <property type="match status" value="1"/>
</dbReference>
<protein>
    <submittedName>
        <fullName evidence="4">2-keto-4-pentenoate hydratase/2-oxohepta-3-ene-1,7-dioic acid hydratase in catechol pathway</fullName>
    </submittedName>
</protein>
<name>A0A2M9C497_9MICO</name>
<dbReference type="EMBL" id="PGFB01000001">
    <property type="protein sequence ID" value="PJJ65360.1"/>
    <property type="molecule type" value="Genomic_DNA"/>
</dbReference>
<feature type="domain" description="Fumarylacetoacetase-like C-terminal" evidence="3">
    <location>
        <begin position="74"/>
        <end position="286"/>
    </location>
</feature>
<sequence length="293" mass="31224">MRFVSYRRAGALGTGVLEGDSLAVLGAPTIRELLVRRPDGKTLIEHADSLRTGEVVASDGVTLLSPAPNPGRNIFAVGWNYTDHFEEGARARSAEVALPEHPTFFTKAPQSIVGPDDPIMIDSEITSSWDYEAEIAIVLGSGGRGIPRESAEAAIAGFALANDVTARAMQRRHGGQWFKGKSIDRSCPIGPVLVTPDELPGGRPGRFGLSVNGRLLQSASVDDMYFDFAQIIAELSIGMTLYPGDVILTGTPSGVGYVRTPAVWLADGDEVVVSSPELGELRNRVVDLARVTV</sequence>
<reference evidence="4 5" key="1">
    <citation type="submission" date="2017-11" db="EMBL/GenBank/DDBJ databases">
        <title>Genomic Encyclopedia of Archaeal and Bacterial Type Strains, Phase II (KMG-II): From Individual Species to Whole Genera.</title>
        <authorList>
            <person name="Goeker M."/>
        </authorList>
    </citation>
    <scope>NUCLEOTIDE SEQUENCE [LARGE SCALE GENOMIC DNA]</scope>
    <source>
        <strain evidence="4 5">DSM 25625</strain>
    </source>
</reference>
<dbReference type="GO" id="GO:0046872">
    <property type="term" value="F:metal ion binding"/>
    <property type="evidence" value="ECO:0007669"/>
    <property type="project" value="UniProtKB-KW"/>
</dbReference>
<keyword evidence="2" id="KW-0479">Metal-binding</keyword>
<accession>A0A2M9C497</accession>
<evidence type="ECO:0000256" key="1">
    <source>
        <dbReference type="ARBA" id="ARBA00010211"/>
    </source>
</evidence>
<dbReference type="GO" id="GO:0044281">
    <property type="term" value="P:small molecule metabolic process"/>
    <property type="evidence" value="ECO:0007669"/>
    <property type="project" value="UniProtKB-ARBA"/>
</dbReference>
<dbReference type="PANTHER" id="PTHR42796:SF4">
    <property type="entry name" value="FUMARYLACETOACETATE HYDROLASE DOMAIN-CONTAINING PROTEIN 2A"/>
    <property type="match status" value="1"/>
</dbReference>
<evidence type="ECO:0000256" key="2">
    <source>
        <dbReference type="ARBA" id="ARBA00022723"/>
    </source>
</evidence>
<dbReference type="SUPFAM" id="SSF56529">
    <property type="entry name" value="FAH"/>
    <property type="match status" value="1"/>
</dbReference>
<evidence type="ECO:0000313" key="4">
    <source>
        <dbReference type="EMBL" id="PJJ65360.1"/>
    </source>
</evidence>
<dbReference type="InterPro" id="IPR051121">
    <property type="entry name" value="FAH"/>
</dbReference>
<gene>
    <name evidence="4" type="ORF">CLV54_0392</name>
</gene>
<comment type="caution">
    <text evidence="4">The sequence shown here is derived from an EMBL/GenBank/DDBJ whole genome shotgun (WGS) entry which is preliminary data.</text>
</comment>
<organism evidence="4 5">
    <name type="scientific">Compostimonas suwonensis</name>
    <dbReference type="NCBI Taxonomy" id="1048394"/>
    <lineage>
        <taxon>Bacteria</taxon>
        <taxon>Bacillati</taxon>
        <taxon>Actinomycetota</taxon>
        <taxon>Actinomycetes</taxon>
        <taxon>Micrococcales</taxon>
        <taxon>Microbacteriaceae</taxon>
        <taxon>Compostimonas</taxon>
    </lineage>
</organism>
<comment type="similarity">
    <text evidence="1">Belongs to the FAH family.</text>
</comment>
<dbReference type="InterPro" id="IPR011234">
    <property type="entry name" value="Fumarylacetoacetase-like_C"/>
</dbReference>
<dbReference type="OrthoDB" id="9805307at2"/>
<dbReference type="GO" id="GO:0003824">
    <property type="term" value="F:catalytic activity"/>
    <property type="evidence" value="ECO:0007669"/>
    <property type="project" value="InterPro"/>
</dbReference>
<evidence type="ECO:0000259" key="3">
    <source>
        <dbReference type="Pfam" id="PF01557"/>
    </source>
</evidence>
<keyword evidence="5" id="KW-1185">Reference proteome</keyword>
<dbReference type="AlphaFoldDB" id="A0A2M9C497"/>
<dbReference type="InterPro" id="IPR036663">
    <property type="entry name" value="Fumarylacetoacetase_C_sf"/>
</dbReference>
<evidence type="ECO:0000313" key="5">
    <source>
        <dbReference type="Proteomes" id="UP000230161"/>
    </source>
</evidence>
<dbReference type="Pfam" id="PF01557">
    <property type="entry name" value="FAA_hydrolase"/>
    <property type="match status" value="1"/>
</dbReference>
<dbReference type="Gene3D" id="3.90.850.10">
    <property type="entry name" value="Fumarylacetoacetase-like, C-terminal domain"/>
    <property type="match status" value="1"/>
</dbReference>
<proteinExistence type="inferred from homology"/>